<keyword evidence="5" id="KW-1185">Reference proteome</keyword>
<feature type="compositionally biased region" description="Low complexity" evidence="1">
    <location>
        <begin position="254"/>
        <end position="275"/>
    </location>
</feature>
<dbReference type="RefSeq" id="WP_059265626.1">
    <property type="nucleotide sequence ID" value="NZ_KQ948365.1"/>
</dbReference>
<dbReference type="CDD" id="cd08506">
    <property type="entry name" value="PBP2_clavulanate_OppA2"/>
    <property type="match status" value="1"/>
</dbReference>
<sequence>MALLPDPGSSQALLIGVHTYDGMENLPAVERNLTGLQQTLTDRDVWGLPPSHCTVLSQPSSTQAVLDNLGRVAANATDTLVVYYAGHGLTDPVSDELYLGLPGSDPERTYSALPYDWVRRAMLDPRVRARRKVMILDCCYSGRALLGGMNAATEVTSQVADHALIEGTCLLVASSATRKALSPPGEQYTAFTGELITLLTEGVSGGPPLLDMDTVYRQLYIALAARGRPLPQQRNRNTGGLVALARNRAHASAPLASPAALWPQPAEEPSSARPEPAQPRPAQPQAPRPQPAPQQAAPDAGQAARATASPPKASAEAPGGTSPETVREAARGSAAGSTRLVGPAAALVPRRQGGRSVRVKATAIAAVIGLLAVGIPVTVAWLWPTTSDSSEDGTDGYNAASNGIVNASKTRGGTLKFVSRQDAASWDPQRGYYGYEWNFARYYTRQLVTYAPEPGAKSTRLMGDLATSTAKISEDRRTYTYRLRDGVTWEDGSEVTSADVKYGIERLWAKDVITGGPLYLQAVLDPDNTYKGPYKDTSTTGLKAIDTPDASTIVFHLPRPNGDFEQMLAMAAASPVKKEKDTKAQYGLRPFSNGPYRFKGYKPNKSMELVRNSHWNRASDPVRAALPERITVDFLSPGTDTDVMSKSLMDGEYDLELGGDGLSGAARAQALQEPKLKKNLDDLSNGFIRYAAFPQSVKPMDNIHCRRAVIYAADHKTLQTAFGGPVAGGDIAPSLLPPGVVGAEPTYDPYKVLKNGGKPDITKAEKELDLCGKPTGFSTTIAVRSDRPHDVSAASALQESLHRVGITAKIDQINPAQSDTLLGAPAQVKAKGYGIIIYAWGSDFPSLQGFWPLLVDGRLIPASGNANLSQINTKAINKLLDSALTTSDSDRIAEISREINHQVSEGAYHLPFVYGRQLTWRGPRLTNVYRSQAYSGYDYASLGVTSS</sequence>
<keyword evidence="4" id="KW-0449">Lipoprotein</keyword>
<dbReference type="PANTHER" id="PTHR30290">
    <property type="entry name" value="PERIPLASMIC BINDING COMPONENT OF ABC TRANSPORTER"/>
    <property type="match status" value="1"/>
</dbReference>
<evidence type="ECO:0000256" key="1">
    <source>
        <dbReference type="SAM" id="MobiDB-lite"/>
    </source>
</evidence>
<dbReference type="Gene3D" id="3.10.105.10">
    <property type="entry name" value="Dipeptide-binding Protein, Domain 3"/>
    <property type="match status" value="1"/>
</dbReference>
<dbReference type="EMBL" id="LMWP01000042">
    <property type="protein sequence ID" value="KUN18629.1"/>
    <property type="molecule type" value="Genomic_DNA"/>
</dbReference>
<dbReference type="Pfam" id="PF00496">
    <property type="entry name" value="SBP_bac_5"/>
    <property type="match status" value="1"/>
</dbReference>
<feature type="region of interest" description="Disordered" evidence="1">
    <location>
        <begin position="254"/>
        <end position="338"/>
    </location>
</feature>
<feature type="domain" description="Peptidase C14 caspase" evidence="3">
    <location>
        <begin position="12"/>
        <end position="204"/>
    </location>
</feature>
<evidence type="ECO:0000259" key="2">
    <source>
        <dbReference type="Pfam" id="PF00496"/>
    </source>
</evidence>
<name>A0A117QB41_STRCK</name>
<organism evidence="4 5">
    <name type="scientific">Streptomyces corchorusii</name>
    <name type="common">Streptomyces chibaensis</name>
    <dbReference type="NCBI Taxonomy" id="1903"/>
    <lineage>
        <taxon>Bacteria</taxon>
        <taxon>Bacillati</taxon>
        <taxon>Actinomycetota</taxon>
        <taxon>Actinomycetes</taxon>
        <taxon>Kitasatosporales</taxon>
        <taxon>Streptomycetaceae</taxon>
        <taxon>Streptomyces</taxon>
    </lineage>
</organism>
<evidence type="ECO:0000313" key="4">
    <source>
        <dbReference type="EMBL" id="KUN18629.1"/>
    </source>
</evidence>
<dbReference type="Proteomes" id="UP000053398">
    <property type="component" value="Unassembled WGS sequence"/>
</dbReference>
<dbReference type="InterPro" id="IPR011600">
    <property type="entry name" value="Pept_C14_caspase"/>
</dbReference>
<dbReference type="Gene3D" id="3.40.50.1460">
    <property type="match status" value="1"/>
</dbReference>
<dbReference type="PANTHER" id="PTHR30290:SF83">
    <property type="entry name" value="ABC TRANSPORTER SUBSTRATE-BINDING PROTEIN"/>
    <property type="match status" value="1"/>
</dbReference>
<dbReference type="GO" id="GO:0004197">
    <property type="term" value="F:cysteine-type endopeptidase activity"/>
    <property type="evidence" value="ECO:0007669"/>
    <property type="project" value="InterPro"/>
</dbReference>
<dbReference type="GO" id="GO:1904680">
    <property type="term" value="F:peptide transmembrane transporter activity"/>
    <property type="evidence" value="ECO:0007669"/>
    <property type="project" value="TreeGrafter"/>
</dbReference>
<dbReference type="AlphaFoldDB" id="A0A117QB41"/>
<accession>A0A117QB41</accession>
<dbReference type="GO" id="GO:0006508">
    <property type="term" value="P:proteolysis"/>
    <property type="evidence" value="ECO:0007669"/>
    <property type="project" value="InterPro"/>
</dbReference>
<dbReference type="Pfam" id="PF00656">
    <property type="entry name" value="Peptidase_C14"/>
    <property type="match status" value="1"/>
</dbReference>
<evidence type="ECO:0000313" key="5">
    <source>
        <dbReference type="Proteomes" id="UP000053398"/>
    </source>
</evidence>
<dbReference type="Gene3D" id="3.40.190.10">
    <property type="entry name" value="Periplasmic binding protein-like II"/>
    <property type="match status" value="1"/>
</dbReference>
<evidence type="ECO:0000259" key="3">
    <source>
        <dbReference type="Pfam" id="PF00656"/>
    </source>
</evidence>
<feature type="domain" description="Solute-binding protein family 5" evidence="2">
    <location>
        <begin position="462"/>
        <end position="854"/>
    </location>
</feature>
<dbReference type="NCBIfam" id="NF047832">
    <property type="entry name" value="caspase_w_EACC1"/>
    <property type="match status" value="1"/>
</dbReference>
<feature type="compositionally biased region" description="Low complexity" evidence="1">
    <location>
        <begin position="293"/>
        <end position="308"/>
    </location>
</feature>
<comment type="caution">
    <text evidence="4">The sequence shown here is derived from an EMBL/GenBank/DDBJ whole genome shotgun (WGS) entry which is preliminary data.</text>
</comment>
<dbReference type="SUPFAM" id="SSF52129">
    <property type="entry name" value="Caspase-like"/>
    <property type="match status" value="1"/>
</dbReference>
<protein>
    <submittedName>
        <fullName evidence="4">Oligopeptide-binding lipoprotein</fullName>
    </submittedName>
</protein>
<dbReference type="InterPro" id="IPR000914">
    <property type="entry name" value="SBP_5_dom"/>
</dbReference>
<feature type="compositionally biased region" description="Pro residues" evidence="1">
    <location>
        <begin position="276"/>
        <end position="292"/>
    </location>
</feature>
<proteinExistence type="predicted"/>
<reference evidence="4 5" key="1">
    <citation type="submission" date="2015-10" db="EMBL/GenBank/DDBJ databases">
        <title>Draft genome sequence of Streptomyces corchorusii DSM 40340, type strain for the species Streptomyces corchorusii.</title>
        <authorList>
            <person name="Ruckert C."/>
            <person name="Winkler A."/>
            <person name="Kalinowski J."/>
            <person name="Kampfer P."/>
            <person name="Glaeser S."/>
        </authorList>
    </citation>
    <scope>NUCLEOTIDE SEQUENCE [LARGE SCALE GENOMIC DNA]</scope>
    <source>
        <strain evidence="4 5">DSM 40340</strain>
    </source>
</reference>
<dbReference type="InterPro" id="IPR039424">
    <property type="entry name" value="SBP_5"/>
</dbReference>
<dbReference type="GO" id="GO:0015833">
    <property type="term" value="P:peptide transport"/>
    <property type="evidence" value="ECO:0007669"/>
    <property type="project" value="TreeGrafter"/>
</dbReference>
<dbReference type="SUPFAM" id="SSF53850">
    <property type="entry name" value="Periplasmic binding protein-like II"/>
    <property type="match status" value="1"/>
</dbReference>
<gene>
    <name evidence="4" type="ORF">AQJ11_33040</name>
</gene>
<dbReference type="InterPro" id="IPR029030">
    <property type="entry name" value="Caspase-like_dom_sf"/>
</dbReference>